<keyword evidence="1" id="KW-0472">Membrane</keyword>
<feature type="non-terminal residue" evidence="3">
    <location>
        <position position="1"/>
    </location>
</feature>
<gene>
    <name evidence="3" type="ORF">PPACK8108_LOCUS21081</name>
    <name evidence="2" type="ORF">PPACK8108_LOCUS3038</name>
</gene>
<accession>A0AAV0BJD4</accession>
<feature type="transmembrane region" description="Helical" evidence="1">
    <location>
        <begin position="291"/>
        <end position="315"/>
    </location>
</feature>
<feature type="transmembrane region" description="Helical" evidence="1">
    <location>
        <begin position="71"/>
        <end position="95"/>
    </location>
</feature>
<evidence type="ECO:0000256" key="1">
    <source>
        <dbReference type="SAM" id="Phobius"/>
    </source>
</evidence>
<keyword evidence="1" id="KW-0812">Transmembrane</keyword>
<reference evidence="3" key="1">
    <citation type="submission" date="2022-06" db="EMBL/GenBank/DDBJ databases">
        <authorList>
            <consortium name="SYNGENTA / RWTH Aachen University"/>
        </authorList>
    </citation>
    <scope>NUCLEOTIDE SEQUENCE</scope>
</reference>
<dbReference type="AlphaFoldDB" id="A0AAV0BJD4"/>
<organism evidence="3 4">
    <name type="scientific">Phakopsora pachyrhizi</name>
    <name type="common">Asian soybean rust disease fungus</name>
    <dbReference type="NCBI Taxonomy" id="170000"/>
    <lineage>
        <taxon>Eukaryota</taxon>
        <taxon>Fungi</taxon>
        <taxon>Dikarya</taxon>
        <taxon>Basidiomycota</taxon>
        <taxon>Pucciniomycotina</taxon>
        <taxon>Pucciniomycetes</taxon>
        <taxon>Pucciniales</taxon>
        <taxon>Phakopsoraceae</taxon>
        <taxon>Phakopsora</taxon>
    </lineage>
</organism>
<dbReference type="EMBL" id="CALTRL010000538">
    <property type="protein sequence ID" value="CAH7668521.1"/>
    <property type="molecule type" value="Genomic_DNA"/>
</dbReference>
<evidence type="ECO:0000313" key="4">
    <source>
        <dbReference type="Proteomes" id="UP001153365"/>
    </source>
</evidence>
<feature type="transmembrane region" description="Helical" evidence="1">
    <location>
        <begin position="230"/>
        <end position="249"/>
    </location>
</feature>
<feature type="transmembrane region" description="Helical" evidence="1">
    <location>
        <begin position="177"/>
        <end position="200"/>
    </location>
</feature>
<dbReference type="PANTHER" id="PTHR34391:SF2">
    <property type="entry name" value="TRP C-TERMINAL DOMAIN-CONTAINING PROTEIN"/>
    <property type="match status" value="1"/>
</dbReference>
<keyword evidence="1" id="KW-1133">Transmembrane helix</keyword>
<proteinExistence type="predicted"/>
<dbReference type="EMBL" id="CALTRL010005791">
    <property type="protein sequence ID" value="CAH7686434.1"/>
    <property type="molecule type" value="Genomic_DNA"/>
</dbReference>
<dbReference type="PANTHER" id="PTHR34391">
    <property type="entry name" value="UPF0658 GOLGI APPARATUS MEMBRANE PROTEIN C1952.10C-RELATED"/>
    <property type="match status" value="1"/>
</dbReference>
<name>A0AAV0BJD4_PHAPC</name>
<evidence type="ECO:0000313" key="3">
    <source>
        <dbReference type="EMBL" id="CAH7686434.1"/>
    </source>
</evidence>
<dbReference type="GO" id="GO:0005794">
    <property type="term" value="C:Golgi apparatus"/>
    <property type="evidence" value="ECO:0007669"/>
    <property type="project" value="TreeGrafter"/>
</dbReference>
<feature type="transmembrane region" description="Helical" evidence="1">
    <location>
        <begin position="140"/>
        <end position="157"/>
    </location>
</feature>
<dbReference type="InterPro" id="IPR040410">
    <property type="entry name" value="UPF0658_Golgi"/>
</dbReference>
<comment type="caution">
    <text evidence="3">The sequence shown here is derived from an EMBL/GenBank/DDBJ whole genome shotgun (WGS) entry which is preliminary data.</text>
</comment>
<feature type="transmembrane region" description="Helical" evidence="1">
    <location>
        <begin position="107"/>
        <end position="128"/>
    </location>
</feature>
<feature type="non-terminal residue" evidence="3">
    <location>
        <position position="430"/>
    </location>
</feature>
<feature type="transmembrane region" description="Helical" evidence="1">
    <location>
        <begin position="327"/>
        <end position="347"/>
    </location>
</feature>
<dbReference type="Proteomes" id="UP001153365">
    <property type="component" value="Unassembled WGS sequence"/>
</dbReference>
<evidence type="ECO:0000313" key="2">
    <source>
        <dbReference type="EMBL" id="CAH7668521.1"/>
    </source>
</evidence>
<keyword evidence="4" id="KW-1185">Reference proteome</keyword>
<sequence length="430" mass="49315">MEPSDKSDQINEGQISGFELTYESPKASPESSIDYFHIQSSSRSSTVDSYTNEPNPLVSKKKSNHTKWMKIGLILILVNQSLGVIFCLSSIYVSISPRLKLSEDNEIQTFIGYLVTFVFAMFFSVYIAVDSILNRNSDQLIALCVFNILMATFGSLLSIKILEKIKDYLPPYICKALLLRFTLIPIIILISSSVLIYYTYHFFKEFGWKRYKHLGGNIRLNFAFVVKKRLFMFQKFTLFAVVGLCVLIVQMRREKFHKFRLIDFILPIIGTVLTCLAIMIVTIGVELEIKSILFCYAIYWIGSVGFLAFDVIRLLPLSEETNTQGPLIFFLIITFMMKIVTGLNTYMCYQNFEIGLKEARQSSRWLGLFKNFQKSKTDPETKNTGLTSTILKKFNLDRNLKIKNHVNNHSIGLESASLKNQNHSLTRIII</sequence>
<protein>
    <submittedName>
        <fullName evidence="3">Expressed protein</fullName>
    </submittedName>
</protein>
<feature type="transmembrane region" description="Helical" evidence="1">
    <location>
        <begin position="261"/>
        <end position="285"/>
    </location>
</feature>